<evidence type="ECO:0000313" key="2">
    <source>
        <dbReference type="Proteomes" id="UP001498398"/>
    </source>
</evidence>
<dbReference type="SUPFAM" id="SSF52047">
    <property type="entry name" value="RNI-like"/>
    <property type="match status" value="1"/>
</dbReference>
<gene>
    <name evidence="1" type="ORF">VKT23_017459</name>
</gene>
<evidence type="ECO:0000313" key="1">
    <source>
        <dbReference type="EMBL" id="KAK7439531.1"/>
    </source>
</evidence>
<accession>A0ABR1IUT7</accession>
<comment type="caution">
    <text evidence="1">The sequence shown here is derived from an EMBL/GenBank/DDBJ whole genome shotgun (WGS) entry which is preliminary data.</text>
</comment>
<name>A0ABR1IUT7_9AGAR</name>
<dbReference type="EMBL" id="JBANRG010000072">
    <property type="protein sequence ID" value="KAK7439531.1"/>
    <property type="molecule type" value="Genomic_DNA"/>
</dbReference>
<dbReference type="Gene3D" id="3.80.10.10">
    <property type="entry name" value="Ribonuclease Inhibitor"/>
    <property type="match status" value="1"/>
</dbReference>
<dbReference type="Proteomes" id="UP001498398">
    <property type="component" value="Unassembled WGS sequence"/>
</dbReference>
<protein>
    <submittedName>
        <fullName evidence="1">Uncharacterized protein</fullName>
    </submittedName>
</protein>
<reference evidence="1 2" key="1">
    <citation type="submission" date="2024-01" db="EMBL/GenBank/DDBJ databases">
        <title>A draft genome for the cacao thread blight pathogen Marasmiellus scandens.</title>
        <authorList>
            <person name="Baruah I.K."/>
            <person name="Leung J."/>
            <person name="Bukari Y."/>
            <person name="Amoako-Attah I."/>
            <person name="Meinhardt L.W."/>
            <person name="Bailey B.A."/>
            <person name="Cohen S.P."/>
        </authorList>
    </citation>
    <scope>NUCLEOTIDE SEQUENCE [LARGE SCALE GENOMIC DNA]</scope>
    <source>
        <strain evidence="1 2">GH-19</strain>
    </source>
</reference>
<sequence length="423" mass="48108">MSPTLWKRLRLVLGRSGGLPPVEMVTAWLERSCSLPLEIEIIEDILSPNRAPIRDTRFLDCLIPFCERWSYLKLRLDFSVLKSLLERDDLNLPKLEVLHVGAGCITEFHCIHSFRNASRLRQLWISSWGRQPSLWHEDYVSSFAVSFSDITTLDIHMGKNGTSGSPYIYFHILSACTKLEKCSFGVDDFDDNPLSPFHFTAVDCITLTSLKDLGITFSGRFGSPQILDAFAFPRLQRLELIFEDYSRPSLDGTRVPTLDILLRLQARSRFSLVTLEFLNMNDTIDTDGILEFFKAVPSLERVELMNCILDAHKISKALVVDTELKTSLLPKLSYISIYTFSEQDSIIDNGPQNDDCIADMVESRLVALSAKTDSYSASGPLVFEVDFEIFHRHLRRDVLNRLQALEEWNTAKLRIITSAGDDN</sequence>
<organism evidence="1 2">
    <name type="scientific">Marasmiellus scandens</name>
    <dbReference type="NCBI Taxonomy" id="2682957"/>
    <lineage>
        <taxon>Eukaryota</taxon>
        <taxon>Fungi</taxon>
        <taxon>Dikarya</taxon>
        <taxon>Basidiomycota</taxon>
        <taxon>Agaricomycotina</taxon>
        <taxon>Agaricomycetes</taxon>
        <taxon>Agaricomycetidae</taxon>
        <taxon>Agaricales</taxon>
        <taxon>Marasmiineae</taxon>
        <taxon>Omphalotaceae</taxon>
        <taxon>Marasmiellus</taxon>
    </lineage>
</organism>
<dbReference type="InterPro" id="IPR032675">
    <property type="entry name" value="LRR_dom_sf"/>
</dbReference>
<keyword evidence="2" id="KW-1185">Reference proteome</keyword>
<proteinExistence type="predicted"/>